<dbReference type="Proteomes" id="UP000050786">
    <property type="component" value="Unassembled WGS sequence"/>
</dbReference>
<dbReference type="Gene3D" id="3.30.420.10">
    <property type="entry name" value="Ribonuclease H-like superfamily/Ribonuclease H"/>
    <property type="match status" value="1"/>
</dbReference>
<dbReference type="SUPFAM" id="SSF53098">
    <property type="entry name" value="Ribonuclease H-like"/>
    <property type="match status" value="1"/>
</dbReference>
<dbReference type="InterPro" id="IPR036397">
    <property type="entry name" value="RNaseH_sf"/>
</dbReference>
<dbReference type="Pfam" id="PF13610">
    <property type="entry name" value="DDE_Tnp_IS240"/>
    <property type="match status" value="1"/>
</dbReference>
<feature type="domain" description="DDE" evidence="5">
    <location>
        <begin position="78"/>
        <end position="208"/>
    </location>
</feature>
<keyword evidence="3" id="KW-0238">DNA-binding</keyword>
<dbReference type="RefSeq" id="WP_058271304.1">
    <property type="nucleotide sequence ID" value="NZ_CYPS01000003.1"/>
</dbReference>
<dbReference type="InterPro" id="IPR052183">
    <property type="entry name" value="IS_Transposase"/>
</dbReference>
<dbReference type="GO" id="GO:0003677">
    <property type="term" value="F:DNA binding"/>
    <property type="evidence" value="ECO:0007669"/>
    <property type="project" value="UniProtKB-KW"/>
</dbReference>
<evidence type="ECO:0000256" key="1">
    <source>
        <dbReference type="ARBA" id="ARBA00002286"/>
    </source>
</evidence>
<keyword evidence="4" id="KW-0233">DNA recombination</keyword>
<evidence type="ECO:0000256" key="4">
    <source>
        <dbReference type="ARBA" id="ARBA00023172"/>
    </source>
</evidence>
<dbReference type="InterPro" id="IPR047930">
    <property type="entry name" value="Transpos_IS6"/>
</dbReference>
<dbReference type="PANTHER" id="PTHR35528:SF3">
    <property type="entry name" value="BLL1675 PROTEIN"/>
    <property type="match status" value="1"/>
</dbReference>
<comment type="function">
    <text evidence="1">Involved in the transposition of the insertion sequence.</text>
</comment>
<dbReference type="GO" id="GO:0006310">
    <property type="term" value="P:DNA recombination"/>
    <property type="evidence" value="ECO:0007669"/>
    <property type="project" value="UniProtKB-KW"/>
</dbReference>
<evidence type="ECO:0000313" key="7">
    <source>
        <dbReference type="Proteomes" id="UP000050786"/>
    </source>
</evidence>
<keyword evidence="7" id="KW-1185">Reference proteome</keyword>
<proteinExistence type="predicted"/>
<dbReference type="EMBL" id="CYPS01000003">
    <property type="protein sequence ID" value="CUH41139.1"/>
    <property type="molecule type" value="Genomic_DNA"/>
</dbReference>
<dbReference type="AlphaFoldDB" id="A0A0P1E236"/>
<reference evidence="7" key="1">
    <citation type="submission" date="2015-09" db="EMBL/GenBank/DDBJ databases">
        <authorList>
            <person name="Rodrigo-Torres L."/>
            <person name="Arahal D.R."/>
        </authorList>
    </citation>
    <scope>NUCLEOTIDE SEQUENCE [LARGE SCALE GENOMIC DNA]</scope>
    <source>
        <strain evidence="7">CECT 4293</strain>
    </source>
</reference>
<dbReference type="InterPro" id="IPR012337">
    <property type="entry name" value="RNaseH-like_sf"/>
</dbReference>
<evidence type="ECO:0000259" key="5">
    <source>
        <dbReference type="Pfam" id="PF13610"/>
    </source>
</evidence>
<sequence>MTRRSPFRYFKTSPEIIRLAVMMYVRFPLSLRNVEDLLHERGIEISHETVRYWWNRFGPIFAAEIRRNRVNRMRSYSNWQWHLDEVFVKINGEMHYLWRAVDHEGEVLESYVTKRRDRKAALKFLRKSMKRYGQPESIVTDKLRSYGAAMRVVGNGSRQETGRWLNNRAENSHLPFRRRERAMLRFRQMRCLQKFAAVHSSVRNHFNQERALYSRDNFKLNRAAALAEWRQLCSA</sequence>
<gene>
    <name evidence="6" type="ORF">RUM4293_00003</name>
</gene>
<evidence type="ECO:0000256" key="3">
    <source>
        <dbReference type="ARBA" id="ARBA00023125"/>
    </source>
</evidence>
<keyword evidence="2" id="KW-0815">Transposition</keyword>
<name>A0A0P1E236_9RHOB</name>
<evidence type="ECO:0000256" key="2">
    <source>
        <dbReference type="ARBA" id="ARBA00022578"/>
    </source>
</evidence>
<evidence type="ECO:0000313" key="6">
    <source>
        <dbReference type="EMBL" id="CUH41139.1"/>
    </source>
</evidence>
<dbReference type="PANTHER" id="PTHR35528">
    <property type="entry name" value="BLL1675 PROTEIN"/>
    <property type="match status" value="1"/>
</dbReference>
<accession>A0A0P1E236</accession>
<dbReference type="InterPro" id="IPR032874">
    <property type="entry name" value="DDE_dom"/>
</dbReference>
<dbReference type="GO" id="GO:0032196">
    <property type="term" value="P:transposition"/>
    <property type="evidence" value="ECO:0007669"/>
    <property type="project" value="UniProtKB-KW"/>
</dbReference>
<dbReference type="NCBIfam" id="NF033587">
    <property type="entry name" value="transpos_IS6"/>
    <property type="match status" value="1"/>
</dbReference>
<protein>
    <submittedName>
        <fullName evidence="6">Integrase core domain protein</fullName>
    </submittedName>
</protein>
<organism evidence="6 7">
    <name type="scientific">Ruegeria atlantica</name>
    <dbReference type="NCBI Taxonomy" id="81569"/>
    <lineage>
        <taxon>Bacteria</taxon>
        <taxon>Pseudomonadati</taxon>
        <taxon>Pseudomonadota</taxon>
        <taxon>Alphaproteobacteria</taxon>
        <taxon>Rhodobacterales</taxon>
        <taxon>Roseobacteraceae</taxon>
        <taxon>Ruegeria</taxon>
    </lineage>
</organism>